<comment type="caution">
    <text evidence="1">The sequence shown here is derived from an EMBL/GenBank/DDBJ whole genome shotgun (WGS) entry which is preliminary data.</text>
</comment>
<dbReference type="AlphaFoldDB" id="W9GMN2"/>
<protein>
    <recommendedName>
        <fullName evidence="3">Thioesterase</fullName>
    </recommendedName>
</protein>
<evidence type="ECO:0008006" key="3">
    <source>
        <dbReference type="Google" id="ProtNLM"/>
    </source>
</evidence>
<organism evidence="1 2">
    <name type="scientific">Intrasporangium chromatireducens Q5-1</name>
    <dbReference type="NCBI Taxonomy" id="584657"/>
    <lineage>
        <taxon>Bacteria</taxon>
        <taxon>Bacillati</taxon>
        <taxon>Actinomycetota</taxon>
        <taxon>Actinomycetes</taxon>
        <taxon>Micrococcales</taxon>
        <taxon>Intrasporangiaceae</taxon>
        <taxon>Intrasporangium</taxon>
    </lineage>
</organism>
<gene>
    <name evidence="1" type="ORF">N864_00230</name>
</gene>
<dbReference type="Proteomes" id="UP000019494">
    <property type="component" value="Unassembled WGS sequence"/>
</dbReference>
<reference evidence="2" key="1">
    <citation type="submission" date="2013-08" db="EMBL/GenBank/DDBJ databases">
        <title>Intrasporangium oryzae NRRL B-24470.</title>
        <authorList>
            <person name="Liu H."/>
            <person name="Wang G."/>
        </authorList>
    </citation>
    <scope>NUCLEOTIDE SEQUENCE [LARGE SCALE GENOMIC DNA]</scope>
    <source>
        <strain evidence="2">Q5-1</strain>
    </source>
</reference>
<dbReference type="Pfam" id="PF13279">
    <property type="entry name" value="4HBT_2"/>
    <property type="match status" value="1"/>
</dbReference>
<keyword evidence="2" id="KW-1185">Reference proteome</keyword>
<dbReference type="RefSeq" id="WP_034716074.1">
    <property type="nucleotide sequence ID" value="NZ_AWQS01000067.1"/>
</dbReference>
<dbReference type="InterPro" id="IPR029069">
    <property type="entry name" value="HotDog_dom_sf"/>
</dbReference>
<evidence type="ECO:0000313" key="1">
    <source>
        <dbReference type="EMBL" id="EWT06073.1"/>
    </source>
</evidence>
<dbReference type="OrthoDB" id="9803287at2"/>
<evidence type="ECO:0000313" key="2">
    <source>
        <dbReference type="Proteomes" id="UP000019494"/>
    </source>
</evidence>
<dbReference type="Gene3D" id="3.10.129.10">
    <property type="entry name" value="Hotdog Thioesterase"/>
    <property type="match status" value="1"/>
</dbReference>
<name>W9GMN2_9MICO</name>
<dbReference type="CDD" id="cd00586">
    <property type="entry name" value="4HBT"/>
    <property type="match status" value="1"/>
</dbReference>
<sequence>MTTTTPTFDEVRALPCAHEQAVPAHFADANGHMNIVRYMELHNEAAWKHMSHFGLGEEHALEGTAGSFEVEHHLRYLREIHVGDVVAVHFRMLGRSDKALHLMQFLANVTRHELSNTLESMSLSVDMATRRTAPFPDDVAALLDDQLRADRALRWPVPLATGMRPR</sequence>
<dbReference type="EMBL" id="AWQS01000067">
    <property type="protein sequence ID" value="EWT06073.1"/>
    <property type="molecule type" value="Genomic_DNA"/>
</dbReference>
<accession>W9GMN2</accession>
<proteinExistence type="predicted"/>
<dbReference type="SUPFAM" id="SSF54637">
    <property type="entry name" value="Thioesterase/thiol ester dehydrase-isomerase"/>
    <property type="match status" value="1"/>
</dbReference>